<evidence type="ECO:0000256" key="2">
    <source>
        <dbReference type="ARBA" id="ARBA00005887"/>
    </source>
</evidence>
<reference evidence="10 11" key="1">
    <citation type="submission" date="2016-11" db="EMBL/GenBank/DDBJ databases">
        <authorList>
            <person name="Jaros S."/>
            <person name="Januszkiewicz K."/>
            <person name="Wedrychowicz H."/>
        </authorList>
    </citation>
    <scope>NUCLEOTIDE SEQUENCE [LARGE SCALE GENOMIC DNA]</scope>
    <source>
        <strain evidence="10 11">GAS138</strain>
    </source>
</reference>
<dbReference type="NCBIfam" id="TIGR00836">
    <property type="entry name" value="amt"/>
    <property type="match status" value="1"/>
</dbReference>
<dbReference type="InterPro" id="IPR018047">
    <property type="entry name" value="Ammonium_transpt_CS"/>
</dbReference>
<protein>
    <recommendedName>
        <fullName evidence="8">Ammonium transporter</fullName>
    </recommendedName>
</protein>
<feature type="transmembrane region" description="Helical" evidence="8">
    <location>
        <begin position="298"/>
        <end position="318"/>
    </location>
</feature>
<dbReference type="InterPro" id="IPR002229">
    <property type="entry name" value="RhesusRHD"/>
</dbReference>
<dbReference type="PROSITE" id="PS01219">
    <property type="entry name" value="AMMONIUM_TRANSP"/>
    <property type="match status" value="1"/>
</dbReference>
<accession>A0A1M5Q0T2</accession>
<evidence type="ECO:0000256" key="6">
    <source>
        <dbReference type="ARBA" id="ARBA00023136"/>
    </source>
</evidence>
<evidence type="ECO:0000256" key="1">
    <source>
        <dbReference type="ARBA" id="ARBA00004141"/>
    </source>
</evidence>
<feature type="transmembrane region" description="Helical" evidence="8">
    <location>
        <begin position="243"/>
        <end position="264"/>
    </location>
</feature>
<feature type="transmembrane region" description="Helical" evidence="8">
    <location>
        <begin position="181"/>
        <end position="202"/>
    </location>
</feature>
<dbReference type="PANTHER" id="PTHR43029:SF10">
    <property type="entry name" value="AMMONIUM TRANSPORTER MEP2"/>
    <property type="match status" value="1"/>
</dbReference>
<dbReference type="Gene3D" id="1.10.3430.10">
    <property type="entry name" value="Ammonium transporter AmtB like domains"/>
    <property type="match status" value="1"/>
</dbReference>
<keyword evidence="6 8" id="KW-0472">Membrane</keyword>
<evidence type="ECO:0000256" key="4">
    <source>
        <dbReference type="ARBA" id="ARBA00022692"/>
    </source>
</evidence>
<evidence type="ECO:0000259" key="9">
    <source>
        <dbReference type="Pfam" id="PF00909"/>
    </source>
</evidence>
<evidence type="ECO:0000313" key="11">
    <source>
        <dbReference type="Proteomes" id="UP000189796"/>
    </source>
</evidence>
<dbReference type="InterPro" id="IPR029020">
    <property type="entry name" value="Ammonium/urea_transptr"/>
</dbReference>
<dbReference type="EMBL" id="LT670817">
    <property type="protein sequence ID" value="SHH07628.1"/>
    <property type="molecule type" value="Genomic_DNA"/>
</dbReference>
<dbReference type="PANTHER" id="PTHR43029">
    <property type="entry name" value="AMMONIUM TRANSPORTER MEP2"/>
    <property type="match status" value="1"/>
</dbReference>
<organism evidence="10 11">
    <name type="scientific">Bradyrhizobium erythrophlei</name>
    <dbReference type="NCBI Taxonomy" id="1437360"/>
    <lineage>
        <taxon>Bacteria</taxon>
        <taxon>Pseudomonadati</taxon>
        <taxon>Pseudomonadota</taxon>
        <taxon>Alphaproteobacteria</taxon>
        <taxon>Hyphomicrobiales</taxon>
        <taxon>Nitrobacteraceae</taxon>
        <taxon>Bradyrhizobium</taxon>
    </lineage>
</organism>
<dbReference type="PRINTS" id="PR00342">
    <property type="entry name" value="RHESUSRHD"/>
</dbReference>
<keyword evidence="5 8" id="KW-1133">Transmembrane helix</keyword>
<feature type="transmembrane region" description="Helical" evidence="8">
    <location>
        <begin position="214"/>
        <end position="231"/>
    </location>
</feature>
<sequence length="440" mass="46124">MALVPSPQWLDSGNNAWQLAAATFVGLQSIPGLTVLYGGIVKKKWAINSAFMAIYAFASVLVVWVLFDYNMAFGPQLFPFLGTPGLATSATFTTGQAIVPAAASGMPALTFPMATLIFFQFVFAAITVIILAGSVLGRMNFTAWMIFCPVWMTLVYTVGAFSLWGGGWLAGMGVADFSGGYVIHLAAGTSGFVAAWVIGPRLQADRDHFPPNSLLMTLVGAGILWLGWNGFNGGDPYFANTDAGAAVLNTNTCTAVALLVWTLLDKMAYGKPSVLGAVNGMIAGLVAITPAAGYVDGMGAIIIGVIAGIIPWLAMNKLQKTAFMMKVDDTLSVFSTHGVAGLTGGLLTGIFANPDMLMYIGTDKEAPGINVTGWLYGNAGQLLLQAEGAAFIIVYNAVATFIILKIISIIVPLRMDEATLKVGDDAVHGETAYAIGTEGE</sequence>
<feature type="transmembrane region" description="Helical" evidence="8">
    <location>
        <begin position="389"/>
        <end position="411"/>
    </location>
</feature>
<evidence type="ECO:0000313" key="10">
    <source>
        <dbReference type="EMBL" id="SHH07628.1"/>
    </source>
</evidence>
<dbReference type="AlphaFoldDB" id="A0A1M5Q0T2"/>
<feature type="transmembrane region" description="Helical" evidence="8">
    <location>
        <begin position="45"/>
        <end position="67"/>
    </location>
</feature>
<dbReference type="RefSeq" id="WP_079602570.1">
    <property type="nucleotide sequence ID" value="NZ_LT670817.1"/>
</dbReference>
<evidence type="ECO:0000256" key="5">
    <source>
        <dbReference type="ARBA" id="ARBA00022989"/>
    </source>
</evidence>
<dbReference type="SUPFAM" id="SSF111352">
    <property type="entry name" value="Ammonium transporter"/>
    <property type="match status" value="1"/>
</dbReference>
<feature type="transmembrane region" description="Helical" evidence="8">
    <location>
        <begin position="143"/>
        <end position="169"/>
    </location>
</feature>
<gene>
    <name evidence="10" type="ORF">SAMN05443248_3596</name>
</gene>
<comment type="similarity">
    <text evidence="2 8">Belongs to the ammonia transporter channel (TC 1.A.11.2) family.</text>
</comment>
<dbReference type="GO" id="GO:0005886">
    <property type="term" value="C:plasma membrane"/>
    <property type="evidence" value="ECO:0007669"/>
    <property type="project" value="UniProtKB-SubCell"/>
</dbReference>
<dbReference type="Proteomes" id="UP000189796">
    <property type="component" value="Chromosome I"/>
</dbReference>
<keyword evidence="4 8" id="KW-0812">Transmembrane</keyword>
<proteinExistence type="inferred from homology"/>
<dbReference type="InterPro" id="IPR001905">
    <property type="entry name" value="Ammonium_transpt"/>
</dbReference>
<name>A0A1M5Q0T2_9BRAD</name>
<evidence type="ECO:0000256" key="3">
    <source>
        <dbReference type="ARBA" id="ARBA00022448"/>
    </source>
</evidence>
<feature type="transmembrane region" description="Helical" evidence="8">
    <location>
        <begin position="330"/>
        <end position="352"/>
    </location>
</feature>
<keyword evidence="7 8" id="KW-0924">Ammonia transport</keyword>
<feature type="transmembrane region" description="Helical" evidence="8">
    <location>
        <begin position="116"/>
        <end position="136"/>
    </location>
</feature>
<keyword evidence="3 8" id="KW-0813">Transport</keyword>
<dbReference type="OrthoDB" id="9814202at2"/>
<dbReference type="Pfam" id="PF00909">
    <property type="entry name" value="Ammonium_transp"/>
    <property type="match status" value="1"/>
</dbReference>
<evidence type="ECO:0000256" key="7">
    <source>
        <dbReference type="ARBA" id="ARBA00023177"/>
    </source>
</evidence>
<feature type="transmembrane region" description="Helical" evidence="8">
    <location>
        <begin position="16"/>
        <end position="38"/>
    </location>
</feature>
<dbReference type="GO" id="GO:0008519">
    <property type="term" value="F:ammonium channel activity"/>
    <property type="evidence" value="ECO:0007669"/>
    <property type="project" value="InterPro"/>
</dbReference>
<feature type="transmembrane region" description="Helical" evidence="8">
    <location>
        <begin position="273"/>
        <end position="292"/>
    </location>
</feature>
<comment type="subcellular location">
    <subcellularLocation>
        <location evidence="8">Cell membrane</location>
        <topology evidence="8">Multi-pass membrane protein</topology>
    </subcellularLocation>
    <subcellularLocation>
        <location evidence="1">Membrane</location>
        <topology evidence="1">Multi-pass membrane protein</topology>
    </subcellularLocation>
</comment>
<evidence type="ECO:0000256" key="8">
    <source>
        <dbReference type="RuleBase" id="RU362002"/>
    </source>
</evidence>
<dbReference type="InterPro" id="IPR024041">
    <property type="entry name" value="NH4_transpt_AmtB-like_dom"/>
</dbReference>
<feature type="domain" description="Ammonium transporter AmtB-like" evidence="9">
    <location>
        <begin position="16"/>
        <end position="433"/>
    </location>
</feature>